<dbReference type="AlphaFoldDB" id="A0A0F8WBI0"/>
<gene>
    <name evidence="1" type="ORF">LCGC14_3165430</name>
</gene>
<evidence type="ECO:0000313" key="1">
    <source>
        <dbReference type="EMBL" id="KKK45455.1"/>
    </source>
</evidence>
<evidence type="ECO:0008006" key="2">
    <source>
        <dbReference type="Google" id="ProtNLM"/>
    </source>
</evidence>
<dbReference type="EMBL" id="LAZR01070086">
    <property type="protein sequence ID" value="KKK45455.1"/>
    <property type="molecule type" value="Genomic_DNA"/>
</dbReference>
<reference evidence="1" key="1">
    <citation type="journal article" date="2015" name="Nature">
        <title>Complex archaea that bridge the gap between prokaryotes and eukaryotes.</title>
        <authorList>
            <person name="Spang A."/>
            <person name="Saw J.H."/>
            <person name="Jorgensen S.L."/>
            <person name="Zaremba-Niedzwiedzka K."/>
            <person name="Martijn J."/>
            <person name="Lind A.E."/>
            <person name="van Eijk R."/>
            <person name="Schleper C."/>
            <person name="Guy L."/>
            <person name="Ettema T.J."/>
        </authorList>
    </citation>
    <scope>NUCLEOTIDE SEQUENCE</scope>
</reference>
<proteinExistence type="predicted"/>
<protein>
    <recommendedName>
        <fullName evidence="2">Bacteriophage Mu GpT domain-containing protein</fullName>
    </recommendedName>
</protein>
<sequence length="186" mass="20562">MIGRKAWVPVFANDLDAFVPEIWAQEGLLLLENNMVAGNLIHRSFENQIAQFGDTVNTRLPAEFVGKRKVDADDVTIQDATVTNVPVVLNQHLHTSFLVRDGEESKGFQNLRDNLLAPAMLSLAQMVDEVVLVQVYQFLGNSVGQLGVTPTKASVIGIRNKMNQNKVPMQGRNLIITPQTEADLRA</sequence>
<feature type="non-terminal residue" evidence="1">
    <location>
        <position position="186"/>
    </location>
</feature>
<comment type="caution">
    <text evidence="1">The sequence shown here is derived from an EMBL/GenBank/DDBJ whole genome shotgun (WGS) entry which is preliminary data.</text>
</comment>
<organism evidence="1">
    <name type="scientific">marine sediment metagenome</name>
    <dbReference type="NCBI Taxonomy" id="412755"/>
    <lineage>
        <taxon>unclassified sequences</taxon>
        <taxon>metagenomes</taxon>
        <taxon>ecological metagenomes</taxon>
    </lineage>
</organism>
<accession>A0A0F8WBI0</accession>
<name>A0A0F8WBI0_9ZZZZ</name>